<proteinExistence type="predicted"/>
<feature type="domain" description="Methyltransferase" evidence="1">
    <location>
        <begin position="32"/>
        <end position="149"/>
    </location>
</feature>
<evidence type="ECO:0000313" key="2">
    <source>
        <dbReference type="EMBL" id="OHA09197.1"/>
    </source>
</evidence>
<dbReference type="InterPro" id="IPR029063">
    <property type="entry name" value="SAM-dependent_MTases_sf"/>
</dbReference>
<dbReference type="InterPro" id="IPR025714">
    <property type="entry name" value="Methyltranfer_dom"/>
</dbReference>
<accession>A0A1G2LC49</accession>
<dbReference type="CDD" id="cd02440">
    <property type="entry name" value="AdoMet_MTases"/>
    <property type="match status" value="1"/>
</dbReference>
<organism evidence="2 3">
    <name type="scientific">Candidatus Sungbacteria bacterium RIFCSPLOWO2_01_FULL_59_16</name>
    <dbReference type="NCBI Taxonomy" id="1802280"/>
    <lineage>
        <taxon>Bacteria</taxon>
        <taxon>Candidatus Sungiibacteriota</taxon>
    </lineage>
</organism>
<name>A0A1G2LC49_9BACT</name>
<gene>
    <name evidence="2" type="ORF">A3B37_01500</name>
</gene>
<protein>
    <recommendedName>
        <fullName evidence="1">Methyltransferase domain-containing protein</fullName>
    </recommendedName>
</protein>
<sequence length="192" mass="20921">MPEFPESKTTPMPRGTGGFLHPERTLAELEIRPGMVVADFGCGGGYFSIPAARLVGEGGKVFAVDVQKQAVDHVRSRANLDHLLNVETVWADLETPKGSRLHDAAADLVIIANILFQAEKKSEVLAEAWRVLRTGGRLMILEWDDTPFPAGPAPALRIPKETARELAEAAGLTFVRESNAGSHHYGLLFKKQ</sequence>
<dbReference type="GO" id="GO:0008168">
    <property type="term" value="F:methyltransferase activity"/>
    <property type="evidence" value="ECO:0007669"/>
    <property type="project" value="TreeGrafter"/>
</dbReference>
<dbReference type="AlphaFoldDB" id="A0A1G2LC49"/>
<comment type="caution">
    <text evidence="2">The sequence shown here is derived from an EMBL/GenBank/DDBJ whole genome shotgun (WGS) entry which is preliminary data.</text>
</comment>
<evidence type="ECO:0000259" key="1">
    <source>
        <dbReference type="Pfam" id="PF13847"/>
    </source>
</evidence>
<evidence type="ECO:0000313" key="3">
    <source>
        <dbReference type="Proteomes" id="UP000176705"/>
    </source>
</evidence>
<dbReference type="STRING" id="1802280.A3B37_01500"/>
<dbReference type="SUPFAM" id="SSF53335">
    <property type="entry name" value="S-adenosyl-L-methionine-dependent methyltransferases"/>
    <property type="match status" value="1"/>
</dbReference>
<dbReference type="Pfam" id="PF13847">
    <property type="entry name" value="Methyltransf_31"/>
    <property type="match status" value="1"/>
</dbReference>
<dbReference type="EMBL" id="MHQS01000006">
    <property type="protein sequence ID" value="OHA09197.1"/>
    <property type="molecule type" value="Genomic_DNA"/>
</dbReference>
<reference evidence="2 3" key="1">
    <citation type="journal article" date="2016" name="Nat. Commun.">
        <title>Thousands of microbial genomes shed light on interconnected biogeochemical processes in an aquifer system.</title>
        <authorList>
            <person name="Anantharaman K."/>
            <person name="Brown C.T."/>
            <person name="Hug L.A."/>
            <person name="Sharon I."/>
            <person name="Castelle C.J."/>
            <person name="Probst A.J."/>
            <person name="Thomas B.C."/>
            <person name="Singh A."/>
            <person name="Wilkins M.J."/>
            <person name="Karaoz U."/>
            <person name="Brodie E.L."/>
            <person name="Williams K.H."/>
            <person name="Hubbard S.S."/>
            <person name="Banfield J.F."/>
        </authorList>
    </citation>
    <scope>NUCLEOTIDE SEQUENCE [LARGE SCALE GENOMIC DNA]</scope>
</reference>
<dbReference type="PANTHER" id="PTHR43591:SF24">
    <property type="entry name" value="2-METHOXY-6-POLYPRENYL-1,4-BENZOQUINOL METHYLASE, MITOCHONDRIAL"/>
    <property type="match status" value="1"/>
</dbReference>
<dbReference type="Proteomes" id="UP000176705">
    <property type="component" value="Unassembled WGS sequence"/>
</dbReference>
<dbReference type="Gene3D" id="3.40.50.150">
    <property type="entry name" value="Vaccinia Virus protein VP39"/>
    <property type="match status" value="1"/>
</dbReference>
<dbReference type="PANTHER" id="PTHR43591">
    <property type="entry name" value="METHYLTRANSFERASE"/>
    <property type="match status" value="1"/>
</dbReference>